<sequence length="90" mass="10833">MPIQKRDGLVIWLYNTKYLRVLRRYGYVHYVSKRMKYAVMYCDHASTDSVLSQLAKLRFVKRVDPSHLQEVRTTYDKGKSEREVKDEIFN</sequence>
<keyword evidence="3" id="KW-1185">Reference proteome</keyword>
<reference evidence="2 3" key="1">
    <citation type="journal article" date="2015" name="Int. J. Syst. Evol. Microbiol.">
        <title>Sporolactobacillus shoreae sp. nov. and Sporolactobacillus spathodeae sp. nov., two spore-forming lactic acid bacteria isolated from tree barks in Thailand.</title>
        <authorList>
            <person name="Thamacharoensuk T."/>
            <person name="Kitahara M."/>
            <person name="Ohkuma M."/>
            <person name="Thongchul N."/>
            <person name="Tanasupawat S."/>
        </authorList>
    </citation>
    <scope>NUCLEOTIDE SEQUENCE [LARGE SCALE GENOMIC DNA]</scope>
    <source>
        <strain evidence="2 3">BK92</strain>
    </source>
</reference>
<evidence type="ECO:0000313" key="2">
    <source>
        <dbReference type="EMBL" id="TGB00187.1"/>
    </source>
</evidence>
<dbReference type="PIRSF" id="PIRSF031653">
    <property type="entry name" value="UCP031653"/>
    <property type="match status" value="1"/>
</dbReference>
<accession>A0A4Z0GUE1</accession>
<dbReference type="InterPro" id="IPR016979">
    <property type="entry name" value="DUF2129"/>
</dbReference>
<dbReference type="OrthoDB" id="2990788at2"/>
<gene>
    <name evidence="2" type="ORF">E4665_00475</name>
</gene>
<comment type="caution">
    <text evidence="2">The sequence shown here is derived from an EMBL/GenBank/DDBJ whole genome shotgun (WGS) entry which is preliminary data.</text>
</comment>
<dbReference type="RefSeq" id="WP_135346833.1">
    <property type="nucleotide sequence ID" value="NZ_SRJD01000001.1"/>
</dbReference>
<organism evidence="2 3">
    <name type="scientific">Sporolactobacillus shoreae</name>
    <dbReference type="NCBI Taxonomy" id="1465501"/>
    <lineage>
        <taxon>Bacteria</taxon>
        <taxon>Bacillati</taxon>
        <taxon>Bacillota</taxon>
        <taxon>Bacilli</taxon>
        <taxon>Bacillales</taxon>
        <taxon>Sporolactobacillaceae</taxon>
        <taxon>Sporolactobacillus</taxon>
    </lineage>
</organism>
<dbReference type="EMBL" id="SRJD01000001">
    <property type="protein sequence ID" value="TGB00187.1"/>
    <property type="molecule type" value="Genomic_DNA"/>
</dbReference>
<dbReference type="AlphaFoldDB" id="A0A4Z0GUE1"/>
<proteinExistence type="predicted"/>
<keyword evidence="1" id="KW-0963">Cytoplasm</keyword>
<dbReference type="Proteomes" id="UP000298347">
    <property type="component" value="Unassembled WGS sequence"/>
</dbReference>
<evidence type="ECO:0000256" key="1">
    <source>
        <dbReference type="ARBA" id="ARBA00022490"/>
    </source>
</evidence>
<evidence type="ECO:0000313" key="3">
    <source>
        <dbReference type="Proteomes" id="UP000298347"/>
    </source>
</evidence>
<dbReference type="Pfam" id="PF09902">
    <property type="entry name" value="DUF2129"/>
    <property type="match status" value="1"/>
</dbReference>
<protein>
    <submittedName>
        <fullName evidence="2">DUF2129 domain-containing protein</fullName>
    </submittedName>
</protein>
<name>A0A4Z0GUE1_9BACL</name>